<keyword evidence="8" id="KW-1185">Reference proteome</keyword>
<gene>
    <name evidence="7" type="ORF">PLEPLA_LOCUS26345</name>
</gene>
<keyword evidence="2" id="KW-0964">Secreted</keyword>
<accession>A0A9N7YUT5</accession>
<dbReference type="GO" id="GO:0005576">
    <property type="term" value="C:extracellular region"/>
    <property type="evidence" value="ECO:0007669"/>
    <property type="project" value="UniProtKB-SubCell"/>
</dbReference>
<feature type="compositionally biased region" description="Acidic residues" evidence="5">
    <location>
        <begin position="177"/>
        <end position="189"/>
    </location>
</feature>
<evidence type="ECO:0000256" key="2">
    <source>
        <dbReference type="ARBA" id="ARBA00022525"/>
    </source>
</evidence>
<reference evidence="7" key="1">
    <citation type="submission" date="2020-03" db="EMBL/GenBank/DDBJ databases">
        <authorList>
            <person name="Weist P."/>
        </authorList>
    </citation>
    <scope>NUCLEOTIDE SEQUENCE</scope>
</reference>
<feature type="region of interest" description="Disordered" evidence="5">
    <location>
        <begin position="177"/>
        <end position="197"/>
    </location>
</feature>
<proteinExistence type="predicted"/>
<organism evidence="7 8">
    <name type="scientific">Pleuronectes platessa</name>
    <name type="common">European plaice</name>
    <dbReference type="NCBI Taxonomy" id="8262"/>
    <lineage>
        <taxon>Eukaryota</taxon>
        <taxon>Metazoa</taxon>
        <taxon>Chordata</taxon>
        <taxon>Craniata</taxon>
        <taxon>Vertebrata</taxon>
        <taxon>Euteleostomi</taxon>
        <taxon>Actinopterygii</taxon>
        <taxon>Neopterygii</taxon>
        <taxon>Teleostei</taxon>
        <taxon>Neoteleostei</taxon>
        <taxon>Acanthomorphata</taxon>
        <taxon>Carangaria</taxon>
        <taxon>Pleuronectiformes</taxon>
        <taxon>Pleuronectoidei</taxon>
        <taxon>Pleuronectidae</taxon>
        <taxon>Pleuronectes</taxon>
    </lineage>
</organism>
<keyword evidence="3 6" id="KW-0732">Signal</keyword>
<comment type="subcellular location">
    <subcellularLocation>
        <location evidence="1">Secreted</location>
    </subcellularLocation>
</comment>
<dbReference type="PANTHER" id="PTHR11967">
    <property type="entry name" value="ALPHA-1-ACID GLYCOPROTEIN"/>
    <property type="match status" value="1"/>
</dbReference>
<dbReference type="InterPro" id="IPR012674">
    <property type="entry name" value="Calycin"/>
</dbReference>
<evidence type="ECO:0000256" key="6">
    <source>
        <dbReference type="SAM" id="SignalP"/>
    </source>
</evidence>
<comment type="caution">
    <text evidence="7">The sequence shown here is derived from an EMBL/GenBank/DDBJ whole genome shotgun (WGS) entry which is preliminary data.</text>
</comment>
<evidence type="ECO:0008006" key="9">
    <source>
        <dbReference type="Google" id="ProtNLM"/>
    </source>
</evidence>
<evidence type="ECO:0000313" key="7">
    <source>
        <dbReference type="EMBL" id="CAB1438415.1"/>
    </source>
</evidence>
<dbReference type="EMBL" id="CADEAL010002157">
    <property type="protein sequence ID" value="CAB1438415.1"/>
    <property type="molecule type" value="Genomic_DNA"/>
</dbReference>
<dbReference type="Proteomes" id="UP001153269">
    <property type="component" value="Unassembled WGS sequence"/>
</dbReference>
<evidence type="ECO:0000256" key="1">
    <source>
        <dbReference type="ARBA" id="ARBA00004613"/>
    </source>
</evidence>
<keyword evidence="4" id="KW-0325">Glycoprotein</keyword>
<dbReference type="Gene3D" id="2.40.128.20">
    <property type="match status" value="2"/>
</dbReference>
<evidence type="ECO:0000256" key="3">
    <source>
        <dbReference type="ARBA" id="ARBA00022729"/>
    </source>
</evidence>
<sequence>MTFCSPSCRSPAVLYLFLCPLLTMSAHFCLALLALCSLTTASDPECAELLKPLEERSQVSGKWIFHIGTSDNEEFLKDLKDFNSSRIEVSPIPDSDNMTLRWMDRIHTHEQAGKHLQTCTGCILWSGETKQGRHLFLFTAAKSGKLDDADLDVFKKQAACLNFPAEFHFSETIDLCPEEEEEEEEEEAATDVKEGEH</sequence>
<dbReference type="AlphaFoldDB" id="A0A9N7YUT5"/>
<protein>
    <recommendedName>
        <fullName evidence="9">Apolipoprotein M</fullName>
    </recommendedName>
</protein>
<dbReference type="PANTHER" id="PTHR11967:SF2">
    <property type="entry name" value="ALPHA-1-ACID GLYCOPROTEIN 1"/>
    <property type="match status" value="1"/>
</dbReference>
<dbReference type="SUPFAM" id="SSF50814">
    <property type="entry name" value="Lipocalins"/>
    <property type="match status" value="1"/>
</dbReference>
<evidence type="ECO:0000256" key="5">
    <source>
        <dbReference type="SAM" id="MobiDB-lite"/>
    </source>
</evidence>
<feature type="chain" id="PRO_5040167475" description="Apolipoprotein M" evidence="6">
    <location>
        <begin position="42"/>
        <end position="197"/>
    </location>
</feature>
<feature type="signal peptide" evidence="6">
    <location>
        <begin position="1"/>
        <end position="41"/>
    </location>
</feature>
<name>A0A9N7YUT5_PLEPL</name>
<evidence type="ECO:0000256" key="4">
    <source>
        <dbReference type="ARBA" id="ARBA00023180"/>
    </source>
</evidence>
<evidence type="ECO:0000313" key="8">
    <source>
        <dbReference type="Proteomes" id="UP001153269"/>
    </source>
</evidence>